<evidence type="ECO:0000256" key="8">
    <source>
        <dbReference type="ARBA" id="ARBA00023242"/>
    </source>
</evidence>
<reference evidence="10" key="1">
    <citation type="submission" date="2022-07" db="EMBL/GenBank/DDBJ databases">
        <title>Phylogenomic reconstructions and comparative analyses of Kickxellomycotina fungi.</title>
        <authorList>
            <person name="Reynolds N.K."/>
            <person name="Stajich J.E."/>
            <person name="Barry K."/>
            <person name="Grigoriev I.V."/>
            <person name="Crous P."/>
            <person name="Smith M.E."/>
        </authorList>
    </citation>
    <scope>NUCLEOTIDE SEQUENCE</scope>
    <source>
        <strain evidence="10">NBRC 100468</strain>
    </source>
</reference>
<keyword evidence="7" id="KW-0819">tRNA processing</keyword>
<dbReference type="GO" id="GO:0008023">
    <property type="term" value="C:transcription elongation factor complex"/>
    <property type="evidence" value="ECO:0007669"/>
    <property type="project" value="TreeGrafter"/>
</dbReference>
<gene>
    <name evidence="10" type="primary">ELP4</name>
    <name evidence="10" type="ORF">H4219_004380</name>
</gene>
<dbReference type="PANTHER" id="PTHR12896">
    <property type="entry name" value="PAX6 NEIGHBOR PROTEIN PAXNEB"/>
    <property type="match status" value="1"/>
</dbReference>
<dbReference type="Gene3D" id="3.40.50.300">
    <property type="entry name" value="P-loop containing nucleotide triphosphate hydrolases"/>
    <property type="match status" value="2"/>
</dbReference>
<dbReference type="GO" id="GO:0033588">
    <property type="term" value="C:elongator holoenzyme complex"/>
    <property type="evidence" value="ECO:0007669"/>
    <property type="project" value="InterPro"/>
</dbReference>
<evidence type="ECO:0000313" key="11">
    <source>
        <dbReference type="Proteomes" id="UP001150538"/>
    </source>
</evidence>
<evidence type="ECO:0000256" key="2">
    <source>
        <dbReference type="ARBA" id="ARBA00004496"/>
    </source>
</evidence>
<comment type="subcellular location">
    <subcellularLocation>
        <location evidence="2">Cytoplasm</location>
    </subcellularLocation>
    <subcellularLocation>
        <location evidence="1">Nucleus</location>
    </subcellularLocation>
</comment>
<evidence type="ECO:0000313" key="10">
    <source>
        <dbReference type="EMBL" id="KAJ1915327.1"/>
    </source>
</evidence>
<dbReference type="GO" id="GO:0002098">
    <property type="term" value="P:tRNA wobble uridine modification"/>
    <property type="evidence" value="ECO:0007669"/>
    <property type="project" value="InterPro"/>
</dbReference>
<name>A0A9W8DRY8_9FUNG</name>
<sequence>MSPHKAQVLTSTGIPSLDDVLGGGLPVGSILLVKEDRQSEYSRTVLSYFLSQGIASEHKILVASADGEPETSLLSKLPCWAKDDDNKEKNNTKKVEGGNSQGANDLKIAWRYKNLPNAESYSSEMLQRQTNKGGLLRYSFAVCVITIPAHLYQEHSAGSSVNGASPLIRRIEHICDAVVGLESFEGQYVSPKDTAIALPKLKQAATATSYHGFFKIHKLPCLNTLVSPASRLSVLVAGGGGGRSANDLAFCLRRKKFTIETYHLPIEGGVTDRRVPEQTSGRPNSSKSSCGSTGSSPLDF</sequence>
<evidence type="ECO:0000256" key="1">
    <source>
        <dbReference type="ARBA" id="ARBA00004123"/>
    </source>
</evidence>
<keyword evidence="11" id="KW-1185">Reference proteome</keyword>
<accession>A0A9W8DRY8</accession>
<feature type="compositionally biased region" description="Low complexity" evidence="9">
    <location>
        <begin position="285"/>
        <end position="300"/>
    </location>
</feature>
<dbReference type="PANTHER" id="PTHR12896:SF1">
    <property type="entry name" value="ELONGATOR COMPLEX PROTEIN 4"/>
    <property type="match status" value="1"/>
</dbReference>
<evidence type="ECO:0000256" key="7">
    <source>
        <dbReference type="ARBA" id="ARBA00022694"/>
    </source>
</evidence>
<dbReference type="Pfam" id="PF05625">
    <property type="entry name" value="PAXNEB"/>
    <property type="match status" value="2"/>
</dbReference>
<organism evidence="10 11">
    <name type="scientific">Mycoemilia scoparia</name>
    <dbReference type="NCBI Taxonomy" id="417184"/>
    <lineage>
        <taxon>Eukaryota</taxon>
        <taxon>Fungi</taxon>
        <taxon>Fungi incertae sedis</taxon>
        <taxon>Zoopagomycota</taxon>
        <taxon>Kickxellomycotina</taxon>
        <taxon>Kickxellomycetes</taxon>
        <taxon>Kickxellales</taxon>
        <taxon>Kickxellaceae</taxon>
        <taxon>Mycoemilia</taxon>
    </lineage>
</organism>
<evidence type="ECO:0000256" key="3">
    <source>
        <dbReference type="ARBA" id="ARBA00005043"/>
    </source>
</evidence>
<dbReference type="GO" id="GO:0005737">
    <property type="term" value="C:cytoplasm"/>
    <property type="evidence" value="ECO:0007669"/>
    <property type="project" value="UniProtKB-SubCell"/>
</dbReference>
<evidence type="ECO:0000256" key="4">
    <source>
        <dbReference type="ARBA" id="ARBA00007573"/>
    </source>
</evidence>
<dbReference type="InterPro" id="IPR008728">
    <property type="entry name" value="Elongator_complex_protein_4"/>
</dbReference>
<evidence type="ECO:0000256" key="5">
    <source>
        <dbReference type="ARBA" id="ARBA00020265"/>
    </source>
</evidence>
<protein>
    <recommendedName>
        <fullName evidence="5">Elongator complex protein 4</fullName>
    </recommendedName>
</protein>
<dbReference type="EMBL" id="JANBPU010000151">
    <property type="protein sequence ID" value="KAJ1915327.1"/>
    <property type="molecule type" value="Genomic_DNA"/>
</dbReference>
<dbReference type="InterPro" id="IPR027417">
    <property type="entry name" value="P-loop_NTPase"/>
</dbReference>
<dbReference type="Proteomes" id="UP001150538">
    <property type="component" value="Unassembled WGS sequence"/>
</dbReference>
<dbReference type="AlphaFoldDB" id="A0A9W8DRY8"/>
<comment type="similarity">
    <text evidence="4">Belongs to the ELP4 family.</text>
</comment>
<dbReference type="OrthoDB" id="289162at2759"/>
<evidence type="ECO:0000256" key="6">
    <source>
        <dbReference type="ARBA" id="ARBA00022490"/>
    </source>
</evidence>
<evidence type="ECO:0000256" key="9">
    <source>
        <dbReference type="SAM" id="MobiDB-lite"/>
    </source>
</evidence>
<feature type="region of interest" description="Disordered" evidence="9">
    <location>
        <begin position="270"/>
        <end position="300"/>
    </location>
</feature>
<dbReference type="CDD" id="cd19494">
    <property type="entry name" value="Elp4"/>
    <property type="match status" value="1"/>
</dbReference>
<keyword evidence="8" id="KW-0539">Nucleus</keyword>
<keyword evidence="6" id="KW-0963">Cytoplasm</keyword>
<proteinExistence type="inferred from homology"/>
<comment type="caution">
    <text evidence="10">The sequence shown here is derived from an EMBL/GenBank/DDBJ whole genome shotgun (WGS) entry which is preliminary data.</text>
</comment>
<comment type="pathway">
    <text evidence="3">tRNA modification; 5-methoxycarbonylmethyl-2-thiouridine-tRNA biosynthesis.</text>
</comment>